<comment type="caution">
    <text evidence="2">The sequence shown here is derived from an EMBL/GenBank/DDBJ whole genome shotgun (WGS) entry which is preliminary data.</text>
</comment>
<keyword evidence="2" id="KW-0032">Aminotransferase</keyword>
<dbReference type="EMBL" id="JAAXPG010000024">
    <property type="protein sequence ID" value="NKZ00487.1"/>
    <property type="molecule type" value="Genomic_DNA"/>
</dbReference>
<evidence type="ECO:0000313" key="3">
    <source>
        <dbReference type="Proteomes" id="UP000553209"/>
    </source>
</evidence>
<evidence type="ECO:0000259" key="1">
    <source>
        <dbReference type="Pfam" id="PF00266"/>
    </source>
</evidence>
<dbReference type="InterPro" id="IPR015421">
    <property type="entry name" value="PyrdxlP-dep_Trfase_major"/>
</dbReference>
<dbReference type="InterPro" id="IPR015422">
    <property type="entry name" value="PyrdxlP-dep_Trfase_small"/>
</dbReference>
<evidence type="ECO:0000313" key="2">
    <source>
        <dbReference type="EMBL" id="NKZ00487.1"/>
    </source>
</evidence>
<keyword evidence="2" id="KW-0808">Transferase</keyword>
<dbReference type="AlphaFoldDB" id="A0A7X6MF99"/>
<gene>
    <name evidence="2" type="ORF">HGB44_22865</name>
</gene>
<dbReference type="Proteomes" id="UP000553209">
    <property type="component" value="Unassembled WGS sequence"/>
</dbReference>
<feature type="domain" description="Aminotransferase class V" evidence="1">
    <location>
        <begin position="90"/>
        <end position="296"/>
    </location>
</feature>
<dbReference type="InterPro" id="IPR015424">
    <property type="entry name" value="PyrdxlP-dep_Trfase"/>
</dbReference>
<sequence>MDEAGRARLRAAQQEFSAENTYLNTATHGLTPRRALRALDQHTRDVAAGRFQPGGADAGIERARAAYARLNGVSAAGVAIGSHVSQFVGTVAASLAPGARVLTAAHEFSSVVHPFMARADAGISVREAPLADLASQVGPDTDLVAVSAVQSADGAIAPVEDLITACADHGARLLLDTTQAAGWLPLPVDRVDYTVCAAYKWLLGPRGSALLTGTEEALAELSPLAANWYAAHEPWNSLYGGPLRLAEGARRLDLAPVWGAWVGLEETLSLVEEVGVETIREHDAALGDRFREAMDMEPAGSAIVSVPVPEGAVERVAEAGIATAARNGRLRAAFHLYNDESDVDRLVKALKG</sequence>
<dbReference type="Gene3D" id="3.40.640.10">
    <property type="entry name" value="Type I PLP-dependent aspartate aminotransferase-like (Major domain)"/>
    <property type="match status" value="1"/>
</dbReference>
<protein>
    <submittedName>
        <fullName evidence="2">Aminotransferase class V-fold PLP-dependent enzyme</fullName>
    </submittedName>
</protein>
<dbReference type="GO" id="GO:0008483">
    <property type="term" value="F:transaminase activity"/>
    <property type="evidence" value="ECO:0007669"/>
    <property type="project" value="UniProtKB-KW"/>
</dbReference>
<accession>A0A7X6MF99</accession>
<reference evidence="2 3" key="1">
    <citation type="submission" date="2020-04" db="EMBL/GenBank/DDBJ databases">
        <title>MicrobeNet Type strains.</title>
        <authorList>
            <person name="Nicholson A.C."/>
        </authorList>
    </citation>
    <scope>NUCLEOTIDE SEQUENCE [LARGE SCALE GENOMIC DNA]</scope>
    <source>
        <strain evidence="2 3">ATCC 23612</strain>
    </source>
</reference>
<dbReference type="Pfam" id="PF00266">
    <property type="entry name" value="Aminotran_5"/>
    <property type="match status" value="1"/>
</dbReference>
<organism evidence="2 3">
    <name type="scientific">Nocardiopsis alborubida</name>
    <dbReference type="NCBI Taxonomy" id="146802"/>
    <lineage>
        <taxon>Bacteria</taxon>
        <taxon>Bacillati</taxon>
        <taxon>Actinomycetota</taxon>
        <taxon>Actinomycetes</taxon>
        <taxon>Streptosporangiales</taxon>
        <taxon>Nocardiopsidaceae</taxon>
        <taxon>Nocardiopsis</taxon>
    </lineage>
</organism>
<proteinExistence type="predicted"/>
<dbReference type="PANTHER" id="PTHR43586">
    <property type="entry name" value="CYSTEINE DESULFURASE"/>
    <property type="match status" value="1"/>
</dbReference>
<dbReference type="InterPro" id="IPR000192">
    <property type="entry name" value="Aminotrans_V_dom"/>
</dbReference>
<name>A0A7X6MF99_9ACTN</name>
<dbReference type="PANTHER" id="PTHR43586:SF21">
    <property type="entry name" value="PYRIDOXAL PHOSPHATE (PLP)-DEPENDENT ASPARTATE AMINOTRANSFERASE SUPERFAMILY"/>
    <property type="match status" value="1"/>
</dbReference>
<keyword evidence="3" id="KW-1185">Reference proteome</keyword>
<dbReference type="SUPFAM" id="SSF53383">
    <property type="entry name" value="PLP-dependent transferases"/>
    <property type="match status" value="1"/>
</dbReference>
<dbReference type="Gene3D" id="3.90.1150.10">
    <property type="entry name" value="Aspartate Aminotransferase, domain 1"/>
    <property type="match status" value="1"/>
</dbReference>
<dbReference type="RefSeq" id="WP_061079269.1">
    <property type="nucleotide sequence ID" value="NZ_JAAXPG010000024.1"/>
</dbReference>